<evidence type="ECO:0000313" key="1">
    <source>
        <dbReference type="EMBL" id="CAL1413456.1"/>
    </source>
</evidence>
<gene>
    <name evidence="1" type="ORF">LTRI10_LOCUS52688</name>
</gene>
<proteinExistence type="predicted"/>
<keyword evidence="2" id="KW-1185">Reference proteome</keyword>
<evidence type="ECO:0000313" key="2">
    <source>
        <dbReference type="Proteomes" id="UP001497516"/>
    </source>
</evidence>
<dbReference type="Proteomes" id="UP001497516">
    <property type="component" value="Chromosome 9"/>
</dbReference>
<dbReference type="AlphaFoldDB" id="A0AAV2GRP2"/>
<name>A0AAV2GRP2_9ROSI</name>
<dbReference type="EMBL" id="OZ034822">
    <property type="protein sequence ID" value="CAL1413456.1"/>
    <property type="molecule type" value="Genomic_DNA"/>
</dbReference>
<accession>A0AAV2GRP2</accession>
<sequence>MYALDIPSTNLIQEEQLRNNLQLSISFSRNRMKELVMLIRSSTFKEAQSILCTVYFRCGVWTSFKTIKVNERTLRLVTWDTACS</sequence>
<protein>
    <submittedName>
        <fullName evidence="1">Uncharacterized protein</fullName>
    </submittedName>
</protein>
<reference evidence="1 2" key="1">
    <citation type="submission" date="2024-04" db="EMBL/GenBank/DDBJ databases">
        <authorList>
            <person name="Fracassetti M."/>
        </authorList>
    </citation>
    <scope>NUCLEOTIDE SEQUENCE [LARGE SCALE GENOMIC DNA]</scope>
</reference>
<organism evidence="1 2">
    <name type="scientific">Linum trigynum</name>
    <dbReference type="NCBI Taxonomy" id="586398"/>
    <lineage>
        <taxon>Eukaryota</taxon>
        <taxon>Viridiplantae</taxon>
        <taxon>Streptophyta</taxon>
        <taxon>Embryophyta</taxon>
        <taxon>Tracheophyta</taxon>
        <taxon>Spermatophyta</taxon>
        <taxon>Magnoliopsida</taxon>
        <taxon>eudicotyledons</taxon>
        <taxon>Gunneridae</taxon>
        <taxon>Pentapetalae</taxon>
        <taxon>rosids</taxon>
        <taxon>fabids</taxon>
        <taxon>Malpighiales</taxon>
        <taxon>Linaceae</taxon>
        <taxon>Linum</taxon>
    </lineage>
</organism>